<evidence type="ECO:0000256" key="1">
    <source>
        <dbReference type="SAM" id="MobiDB-lite"/>
    </source>
</evidence>
<dbReference type="PANTHER" id="PTHR36726:SF5">
    <property type="entry name" value="CLAVATA3_ESR (CLE) GENE FAMILY MEMBER MTCLE11"/>
    <property type="match status" value="1"/>
</dbReference>
<accession>A0AAV1WCZ1</accession>
<reference evidence="2 3" key="1">
    <citation type="submission" date="2024-03" db="EMBL/GenBank/DDBJ databases">
        <authorList>
            <person name="Martinez-Hernandez J."/>
        </authorList>
    </citation>
    <scope>NUCLEOTIDE SEQUENCE [LARGE SCALE GENOMIC DNA]</scope>
</reference>
<keyword evidence="3" id="KW-1185">Reference proteome</keyword>
<feature type="compositionally biased region" description="Basic and acidic residues" evidence="1">
    <location>
        <begin position="86"/>
        <end position="95"/>
    </location>
</feature>
<gene>
    <name evidence="2" type="ORF">LLUT_LOCUS8264</name>
</gene>
<organism evidence="2 3">
    <name type="scientific">Lupinus luteus</name>
    <name type="common">European yellow lupine</name>
    <dbReference type="NCBI Taxonomy" id="3873"/>
    <lineage>
        <taxon>Eukaryota</taxon>
        <taxon>Viridiplantae</taxon>
        <taxon>Streptophyta</taxon>
        <taxon>Embryophyta</taxon>
        <taxon>Tracheophyta</taxon>
        <taxon>Spermatophyta</taxon>
        <taxon>Magnoliopsida</taxon>
        <taxon>eudicotyledons</taxon>
        <taxon>Gunneridae</taxon>
        <taxon>Pentapetalae</taxon>
        <taxon>rosids</taxon>
        <taxon>fabids</taxon>
        <taxon>Fabales</taxon>
        <taxon>Fabaceae</taxon>
        <taxon>Papilionoideae</taxon>
        <taxon>50 kb inversion clade</taxon>
        <taxon>genistoids sensu lato</taxon>
        <taxon>core genistoids</taxon>
        <taxon>Genisteae</taxon>
        <taxon>Lupinus</taxon>
    </lineage>
</organism>
<name>A0AAV1WCZ1_LUPLU</name>
<dbReference type="Proteomes" id="UP001497480">
    <property type="component" value="Unassembled WGS sequence"/>
</dbReference>
<dbReference type="PANTHER" id="PTHR36726">
    <property type="entry name" value="CLAVATA3/ESR (CLE)-RELATED PROTEIN 45"/>
    <property type="match status" value="1"/>
</dbReference>
<evidence type="ECO:0000313" key="2">
    <source>
        <dbReference type="EMBL" id="CAL0307204.1"/>
    </source>
</evidence>
<evidence type="ECO:0000313" key="3">
    <source>
        <dbReference type="Proteomes" id="UP001497480"/>
    </source>
</evidence>
<comment type="caution">
    <text evidence="2">The sequence shown here is derived from an EMBL/GenBank/DDBJ whole genome shotgun (WGS) entry which is preliminary data.</text>
</comment>
<dbReference type="AlphaFoldDB" id="A0AAV1WCZ1"/>
<protein>
    <submittedName>
        <fullName evidence="2">Uncharacterized protein</fullName>
    </submittedName>
</protein>
<feature type="region of interest" description="Disordered" evidence="1">
    <location>
        <begin position="64"/>
        <end position="95"/>
    </location>
</feature>
<dbReference type="EMBL" id="CAXHTB010000005">
    <property type="protein sequence ID" value="CAL0307204.1"/>
    <property type="molecule type" value="Genomic_DNA"/>
</dbReference>
<proteinExistence type="predicted"/>
<sequence length="95" mass="10665">MSLLTFRGFFVLVCVVGLLAYQPFKVSGLRSKDLALRSNAAQLSFLRSFRVLKAVTMKDMQSKMNLAPTPSTNFDPNQSNKRTVRKGSDPIHNRC</sequence>
<dbReference type="InterPro" id="IPR038821">
    <property type="entry name" value="CLE45-like"/>
</dbReference>
<feature type="compositionally biased region" description="Polar residues" evidence="1">
    <location>
        <begin position="64"/>
        <end position="81"/>
    </location>
</feature>